<reference evidence="2" key="1">
    <citation type="submission" date="2023-03" db="EMBL/GenBank/DDBJ databases">
        <title>Massive genome expansion in bonnet fungi (Mycena s.s.) driven by repeated elements and novel gene families across ecological guilds.</title>
        <authorList>
            <consortium name="Lawrence Berkeley National Laboratory"/>
            <person name="Harder C.B."/>
            <person name="Miyauchi S."/>
            <person name="Viragh M."/>
            <person name="Kuo A."/>
            <person name="Thoen E."/>
            <person name="Andreopoulos B."/>
            <person name="Lu D."/>
            <person name="Skrede I."/>
            <person name="Drula E."/>
            <person name="Henrissat B."/>
            <person name="Morin E."/>
            <person name="Kohler A."/>
            <person name="Barry K."/>
            <person name="LaButti K."/>
            <person name="Morin E."/>
            <person name="Salamov A."/>
            <person name="Lipzen A."/>
            <person name="Mereny Z."/>
            <person name="Hegedus B."/>
            <person name="Baldrian P."/>
            <person name="Stursova M."/>
            <person name="Weitz H."/>
            <person name="Taylor A."/>
            <person name="Grigoriev I.V."/>
            <person name="Nagy L.G."/>
            <person name="Martin F."/>
            <person name="Kauserud H."/>
        </authorList>
    </citation>
    <scope>NUCLEOTIDE SEQUENCE</scope>
    <source>
        <strain evidence="2">CBHHK067</strain>
    </source>
</reference>
<dbReference type="Proteomes" id="UP001221757">
    <property type="component" value="Unassembled WGS sequence"/>
</dbReference>
<organism evidence="2 3">
    <name type="scientific">Mycena rosella</name>
    <name type="common">Pink bonnet</name>
    <name type="synonym">Agaricus rosellus</name>
    <dbReference type="NCBI Taxonomy" id="1033263"/>
    <lineage>
        <taxon>Eukaryota</taxon>
        <taxon>Fungi</taxon>
        <taxon>Dikarya</taxon>
        <taxon>Basidiomycota</taxon>
        <taxon>Agaricomycotina</taxon>
        <taxon>Agaricomycetes</taxon>
        <taxon>Agaricomycetidae</taxon>
        <taxon>Agaricales</taxon>
        <taxon>Marasmiineae</taxon>
        <taxon>Mycenaceae</taxon>
        <taxon>Mycena</taxon>
    </lineage>
</organism>
<evidence type="ECO:0000313" key="3">
    <source>
        <dbReference type="Proteomes" id="UP001221757"/>
    </source>
</evidence>
<accession>A0AAD7FZX5</accession>
<evidence type="ECO:0000256" key="1">
    <source>
        <dbReference type="SAM" id="MobiDB-lite"/>
    </source>
</evidence>
<feature type="compositionally biased region" description="Low complexity" evidence="1">
    <location>
        <begin position="138"/>
        <end position="150"/>
    </location>
</feature>
<protein>
    <submittedName>
        <fullName evidence="2">Uncharacterized protein</fullName>
    </submittedName>
</protein>
<name>A0AAD7FZX5_MYCRO</name>
<dbReference type="EMBL" id="JARKIE010000344">
    <property type="protein sequence ID" value="KAJ7652637.1"/>
    <property type="molecule type" value="Genomic_DNA"/>
</dbReference>
<sequence length="238" mass="25360">MILILSWVDVAMRIVQITRPAPHTDSNLGAGLGIVDLPPHPHSRSSSSTSATNSLLFMIAQWPDATTIALIGARIIFHQRVSIGRIALPGGSSGKSSSLSPTSPSNPPQRVSACSSETSDEVMPTKENTEEDPPYGTSSQRSDQSGYSSSTWDTPSSIHPSECSPWCRFAGQSAKGFDGEDLERADILAWDAASRARRPPGARSWNPVQNSPPAVDAALSDLQVLLLDQAAELQKKSS</sequence>
<keyword evidence="3" id="KW-1185">Reference proteome</keyword>
<dbReference type="AlphaFoldDB" id="A0AAD7FZX5"/>
<gene>
    <name evidence="2" type="ORF">B0H17DRAFT_1147319</name>
</gene>
<proteinExistence type="predicted"/>
<comment type="caution">
    <text evidence="2">The sequence shown here is derived from an EMBL/GenBank/DDBJ whole genome shotgun (WGS) entry which is preliminary data.</text>
</comment>
<evidence type="ECO:0000313" key="2">
    <source>
        <dbReference type="EMBL" id="KAJ7652637.1"/>
    </source>
</evidence>
<feature type="compositionally biased region" description="Low complexity" evidence="1">
    <location>
        <begin position="94"/>
        <end position="103"/>
    </location>
</feature>
<feature type="region of interest" description="Disordered" evidence="1">
    <location>
        <begin position="91"/>
        <end position="158"/>
    </location>
</feature>